<gene>
    <name evidence="9" type="ORF">DLM85_23700</name>
</gene>
<dbReference type="PRINTS" id="PR00105">
    <property type="entry name" value="C5METTRFRASE"/>
</dbReference>
<dbReference type="NCBIfam" id="TIGR00675">
    <property type="entry name" value="dcm"/>
    <property type="match status" value="1"/>
</dbReference>
<comment type="similarity">
    <text evidence="6 7">Belongs to the class I-like SAM-binding methyltransferase superfamily. C5-methyltransferase family.</text>
</comment>
<dbReference type="GO" id="GO:0009307">
    <property type="term" value="P:DNA restriction-modification system"/>
    <property type="evidence" value="ECO:0007669"/>
    <property type="project" value="UniProtKB-KW"/>
</dbReference>
<name>A0A328B4V6_9BACT</name>
<dbReference type="OrthoDB" id="32195at2"/>
<dbReference type="InterPro" id="IPR031303">
    <property type="entry name" value="C5_meth_CS"/>
</dbReference>
<dbReference type="InterPro" id="IPR018117">
    <property type="entry name" value="C5_DNA_meth_AS"/>
</dbReference>
<dbReference type="Proteomes" id="UP000248553">
    <property type="component" value="Unassembled WGS sequence"/>
</dbReference>
<comment type="catalytic activity">
    <reaction evidence="5 8">
        <text>a 2'-deoxycytidine in DNA + S-adenosyl-L-methionine = a 5-methyl-2'-deoxycytidine in DNA + S-adenosyl-L-homocysteine + H(+)</text>
        <dbReference type="Rhea" id="RHEA:13681"/>
        <dbReference type="Rhea" id="RHEA-COMP:11369"/>
        <dbReference type="Rhea" id="RHEA-COMP:11370"/>
        <dbReference type="ChEBI" id="CHEBI:15378"/>
        <dbReference type="ChEBI" id="CHEBI:57856"/>
        <dbReference type="ChEBI" id="CHEBI:59789"/>
        <dbReference type="ChEBI" id="CHEBI:85452"/>
        <dbReference type="ChEBI" id="CHEBI:85454"/>
        <dbReference type="EC" id="2.1.1.37"/>
    </reaction>
</comment>
<feature type="active site" evidence="6">
    <location>
        <position position="121"/>
    </location>
</feature>
<dbReference type="SUPFAM" id="SSF53335">
    <property type="entry name" value="S-adenosyl-L-methionine-dependent methyltransferases"/>
    <property type="match status" value="1"/>
</dbReference>
<sequence length="463" mass="53224">MNYIDLFAGAGGLSEGFHNAGFTPVAHVEMDAYACDTIRTRLAWYHLKSKKNHQPYFDYLRKRLSREELYKLIPPEVLDSVINEAIGEDTRDGIFARIDRQLERLPEGQRAVDLIVGGPPCQTFSVAGRARLGSAVMEKDPRSKLYLQYAKFLSRYRPKMFVFENVLGMLSFKNGEQLNLIRETFLEAGYVMDVREWNARDFGVLQSRERLIIIGWRIDQPALGYPVFKTLTPDEQNEHLVAELLDDLPALAPGQRLPDATAYTKLQTPYIKKTGLRRDCPVITWHETRPHREEDREIYRLFIEHWNDGGDQYQRMRYDELPEHLIFHENKKEFTDRFKVVARDMTYSQTVVAHISKDGHYYIHPDVNQLRSLSVREAARLQSFPDNFYFEGPRTSVLKQIGNAVPPLMGTRIAESVRDALNGNGDFLPPDSPIGKRRSGKVEKQLAKAAKKQVHADGQSVLT</sequence>
<dbReference type="PANTHER" id="PTHR10629">
    <property type="entry name" value="CYTOSINE-SPECIFIC METHYLTRANSFERASE"/>
    <property type="match status" value="1"/>
</dbReference>
<keyword evidence="10" id="KW-1185">Reference proteome</keyword>
<evidence type="ECO:0000256" key="1">
    <source>
        <dbReference type="ARBA" id="ARBA00022603"/>
    </source>
</evidence>
<evidence type="ECO:0000256" key="2">
    <source>
        <dbReference type="ARBA" id="ARBA00022679"/>
    </source>
</evidence>
<dbReference type="EC" id="2.1.1.37" evidence="8"/>
<dbReference type="Gene3D" id="3.90.120.10">
    <property type="entry name" value="DNA Methylase, subunit A, domain 2"/>
    <property type="match status" value="1"/>
</dbReference>
<dbReference type="EMBL" id="QHKM01000014">
    <property type="protein sequence ID" value="RAK62410.1"/>
    <property type="molecule type" value="Genomic_DNA"/>
</dbReference>
<dbReference type="Pfam" id="PF00145">
    <property type="entry name" value="DNA_methylase"/>
    <property type="match status" value="2"/>
</dbReference>
<evidence type="ECO:0000256" key="3">
    <source>
        <dbReference type="ARBA" id="ARBA00022691"/>
    </source>
</evidence>
<keyword evidence="3 6" id="KW-0949">S-adenosyl-L-methionine</keyword>
<evidence type="ECO:0000313" key="10">
    <source>
        <dbReference type="Proteomes" id="UP000248553"/>
    </source>
</evidence>
<proteinExistence type="inferred from homology"/>
<dbReference type="PANTHER" id="PTHR10629:SF52">
    <property type="entry name" value="DNA (CYTOSINE-5)-METHYLTRANSFERASE 1"/>
    <property type="match status" value="1"/>
</dbReference>
<accession>A0A328B4V6</accession>
<dbReference type="RefSeq" id="WP_111480671.1">
    <property type="nucleotide sequence ID" value="NZ_QHKM01000014.1"/>
</dbReference>
<dbReference type="InterPro" id="IPR050390">
    <property type="entry name" value="C5-Methyltransferase"/>
</dbReference>
<reference evidence="10" key="1">
    <citation type="submission" date="2018-05" db="EMBL/GenBank/DDBJ databases">
        <authorList>
            <person name="Nie L."/>
        </authorList>
    </citation>
    <scope>NUCLEOTIDE SEQUENCE [LARGE SCALE GENOMIC DNA]</scope>
    <source>
        <strain evidence="10">NL</strain>
    </source>
</reference>
<dbReference type="Gene3D" id="3.40.50.150">
    <property type="entry name" value="Vaccinia Virus protein VP39"/>
    <property type="match status" value="1"/>
</dbReference>
<dbReference type="GO" id="GO:0003886">
    <property type="term" value="F:DNA (cytosine-5-)-methyltransferase activity"/>
    <property type="evidence" value="ECO:0007669"/>
    <property type="project" value="UniProtKB-EC"/>
</dbReference>
<evidence type="ECO:0000256" key="5">
    <source>
        <dbReference type="ARBA" id="ARBA00047422"/>
    </source>
</evidence>
<keyword evidence="2 6" id="KW-0808">Transferase</keyword>
<dbReference type="InterPro" id="IPR029063">
    <property type="entry name" value="SAM-dependent_MTases_sf"/>
</dbReference>
<comment type="caution">
    <text evidence="9">The sequence shown here is derived from an EMBL/GenBank/DDBJ whole genome shotgun (WGS) entry which is preliminary data.</text>
</comment>
<protein>
    <recommendedName>
        <fullName evidence="8">Cytosine-specific methyltransferase</fullName>
        <ecNumber evidence="8">2.1.1.37</ecNumber>
    </recommendedName>
</protein>
<evidence type="ECO:0000256" key="8">
    <source>
        <dbReference type="RuleBase" id="RU000417"/>
    </source>
</evidence>
<keyword evidence="4" id="KW-0680">Restriction system</keyword>
<organism evidence="9 10">
    <name type="scientific">Hymenobacter edaphi</name>
    <dbReference type="NCBI Taxonomy" id="2211146"/>
    <lineage>
        <taxon>Bacteria</taxon>
        <taxon>Pseudomonadati</taxon>
        <taxon>Bacteroidota</taxon>
        <taxon>Cytophagia</taxon>
        <taxon>Cytophagales</taxon>
        <taxon>Hymenobacteraceae</taxon>
        <taxon>Hymenobacter</taxon>
    </lineage>
</organism>
<dbReference type="GO" id="GO:0032259">
    <property type="term" value="P:methylation"/>
    <property type="evidence" value="ECO:0007669"/>
    <property type="project" value="UniProtKB-KW"/>
</dbReference>
<dbReference type="AlphaFoldDB" id="A0A328B4V6"/>
<evidence type="ECO:0000256" key="7">
    <source>
        <dbReference type="RuleBase" id="RU000416"/>
    </source>
</evidence>
<dbReference type="PROSITE" id="PS00095">
    <property type="entry name" value="C5_MTASE_2"/>
    <property type="match status" value="1"/>
</dbReference>
<dbReference type="PROSITE" id="PS51679">
    <property type="entry name" value="SAM_MT_C5"/>
    <property type="match status" value="1"/>
</dbReference>
<evidence type="ECO:0000256" key="4">
    <source>
        <dbReference type="ARBA" id="ARBA00022747"/>
    </source>
</evidence>
<evidence type="ECO:0000256" key="6">
    <source>
        <dbReference type="PROSITE-ProRule" id="PRU01016"/>
    </source>
</evidence>
<dbReference type="InterPro" id="IPR001525">
    <property type="entry name" value="C5_MeTfrase"/>
</dbReference>
<evidence type="ECO:0000313" key="9">
    <source>
        <dbReference type="EMBL" id="RAK62410.1"/>
    </source>
</evidence>
<keyword evidence="1 6" id="KW-0489">Methyltransferase</keyword>
<dbReference type="PROSITE" id="PS00094">
    <property type="entry name" value="C5_MTASE_1"/>
    <property type="match status" value="1"/>
</dbReference>